<sequence>MALAAAALLPWARSRPPPPGRPVGDGQFVHDPEVSPLMTVVTQGAARTHKTVNDTSVASG</sequence>
<dbReference type="Proteomes" id="UP000642673">
    <property type="component" value="Unassembled WGS sequence"/>
</dbReference>
<feature type="region of interest" description="Disordered" evidence="1">
    <location>
        <begin position="1"/>
        <end position="27"/>
    </location>
</feature>
<reference evidence="3" key="1">
    <citation type="journal article" date="2019" name="Int. J. Syst. Evol. Microbiol.">
        <title>The Global Catalogue of Microorganisms (GCM) 10K type strain sequencing project: providing services to taxonomists for standard genome sequencing and annotation.</title>
        <authorList>
            <consortium name="The Broad Institute Genomics Platform"/>
            <consortium name="The Broad Institute Genome Sequencing Center for Infectious Disease"/>
            <person name="Wu L."/>
            <person name="Ma J."/>
        </authorList>
    </citation>
    <scope>NUCLEOTIDE SEQUENCE [LARGE SCALE GENOMIC DNA]</scope>
    <source>
        <strain evidence="3">JCM 4738</strain>
    </source>
</reference>
<keyword evidence="3" id="KW-1185">Reference proteome</keyword>
<dbReference type="EMBL" id="BMVP01000022">
    <property type="protein sequence ID" value="GHB82919.1"/>
    <property type="molecule type" value="Genomic_DNA"/>
</dbReference>
<evidence type="ECO:0000313" key="2">
    <source>
        <dbReference type="EMBL" id="GHB82919.1"/>
    </source>
</evidence>
<gene>
    <name evidence="2" type="ORF">GCM10010347_62390</name>
</gene>
<organism evidence="2 3">
    <name type="scientific">Streptomyces cirratus</name>
    <dbReference type="NCBI Taxonomy" id="68187"/>
    <lineage>
        <taxon>Bacteria</taxon>
        <taxon>Bacillati</taxon>
        <taxon>Actinomycetota</taxon>
        <taxon>Actinomycetes</taxon>
        <taxon>Kitasatosporales</taxon>
        <taxon>Streptomycetaceae</taxon>
        <taxon>Streptomyces</taxon>
    </lineage>
</organism>
<comment type="caution">
    <text evidence="2">The sequence shown here is derived from an EMBL/GenBank/DDBJ whole genome shotgun (WGS) entry which is preliminary data.</text>
</comment>
<name>A0ABQ3F3Q5_9ACTN</name>
<proteinExistence type="predicted"/>
<evidence type="ECO:0000256" key="1">
    <source>
        <dbReference type="SAM" id="MobiDB-lite"/>
    </source>
</evidence>
<evidence type="ECO:0000313" key="3">
    <source>
        <dbReference type="Proteomes" id="UP000642673"/>
    </source>
</evidence>
<accession>A0ABQ3F3Q5</accession>
<protein>
    <submittedName>
        <fullName evidence="2">Uncharacterized protein</fullName>
    </submittedName>
</protein>
<feature type="compositionally biased region" description="Low complexity" evidence="1">
    <location>
        <begin position="1"/>
        <end position="14"/>
    </location>
</feature>